<proteinExistence type="predicted"/>
<feature type="transmembrane region" description="Helical" evidence="1">
    <location>
        <begin position="12"/>
        <end position="33"/>
    </location>
</feature>
<evidence type="ECO:0000256" key="1">
    <source>
        <dbReference type="SAM" id="Phobius"/>
    </source>
</evidence>
<protein>
    <submittedName>
        <fullName evidence="2">Uncharacterized protein</fullName>
    </submittedName>
</protein>
<keyword evidence="1" id="KW-0812">Transmembrane</keyword>
<dbReference type="AlphaFoldDB" id="A0A0A9HLC2"/>
<reference evidence="2" key="2">
    <citation type="journal article" date="2015" name="Data Brief">
        <title>Shoot transcriptome of the giant reed, Arundo donax.</title>
        <authorList>
            <person name="Barrero R.A."/>
            <person name="Guerrero F.D."/>
            <person name="Moolhuijzen P."/>
            <person name="Goolsby J.A."/>
            <person name="Tidwell J."/>
            <person name="Bellgard S.E."/>
            <person name="Bellgard M.I."/>
        </authorList>
    </citation>
    <scope>NUCLEOTIDE SEQUENCE</scope>
    <source>
        <tissue evidence="2">Shoot tissue taken approximately 20 cm above the soil surface</tissue>
    </source>
</reference>
<sequence>MARIHQKDPTLVALQGPLPMVSVLFASLHPFWFQHPCQFL</sequence>
<accession>A0A0A9HLC2</accession>
<dbReference type="EMBL" id="GBRH01161292">
    <property type="protein sequence ID" value="JAE36604.1"/>
    <property type="molecule type" value="Transcribed_RNA"/>
</dbReference>
<evidence type="ECO:0000313" key="2">
    <source>
        <dbReference type="EMBL" id="JAE36604.1"/>
    </source>
</evidence>
<keyword evidence="1" id="KW-0472">Membrane</keyword>
<reference evidence="2" key="1">
    <citation type="submission" date="2014-09" db="EMBL/GenBank/DDBJ databases">
        <authorList>
            <person name="Magalhaes I.L.F."/>
            <person name="Oliveira U."/>
            <person name="Santos F.R."/>
            <person name="Vidigal T.H.D.A."/>
            <person name="Brescovit A.D."/>
            <person name="Santos A.J."/>
        </authorList>
    </citation>
    <scope>NUCLEOTIDE SEQUENCE</scope>
    <source>
        <tissue evidence="2">Shoot tissue taken approximately 20 cm above the soil surface</tissue>
    </source>
</reference>
<keyword evidence="1" id="KW-1133">Transmembrane helix</keyword>
<name>A0A0A9HLC2_ARUDO</name>
<organism evidence="2">
    <name type="scientific">Arundo donax</name>
    <name type="common">Giant reed</name>
    <name type="synonym">Donax arundinaceus</name>
    <dbReference type="NCBI Taxonomy" id="35708"/>
    <lineage>
        <taxon>Eukaryota</taxon>
        <taxon>Viridiplantae</taxon>
        <taxon>Streptophyta</taxon>
        <taxon>Embryophyta</taxon>
        <taxon>Tracheophyta</taxon>
        <taxon>Spermatophyta</taxon>
        <taxon>Magnoliopsida</taxon>
        <taxon>Liliopsida</taxon>
        <taxon>Poales</taxon>
        <taxon>Poaceae</taxon>
        <taxon>PACMAD clade</taxon>
        <taxon>Arundinoideae</taxon>
        <taxon>Arundineae</taxon>
        <taxon>Arundo</taxon>
    </lineage>
</organism>